<organism evidence="1 2">
    <name type="scientific">Eretmocerus hayati</name>
    <dbReference type="NCBI Taxonomy" id="131215"/>
    <lineage>
        <taxon>Eukaryota</taxon>
        <taxon>Metazoa</taxon>
        <taxon>Ecdysozoa</taxon>
        <taxon>Arthropoda</taxon>
        <taxon>Hexapoda</taxon>
        <taxon>Insecta</taxon>
        <taxon>Pterygota</taxon>
        <taxon>Neoptera</taxon>
        <taxon>Endopterygota</taxon>
        <taxon>Hymenoptera</taxon>
        <taxon>Apocrita</taxon>
        <taxon>Proctotrupomorpha</taxon>
        <taxon>Chalcidoidea</taxon>
        <taxon>Aphelinidae</taxon>
        <taxon>Aphelininae</taxon>
        <taxon>Eretmocerus</taxon>
    </lineage>
</organism>
<name>A0ACC2PZ94_9HYME</name>
<evidence type="ECO:0000313" key="1">
    <source>
        <dbReference type="EMBL" id="KAJ8688246.1"/>
    </source>
</evidence>
<gene>
    <name evidence="1" type="ORF">QAD02_024041</name>
</gene>
<protein>
    <submittedName>
        <fullName evidence="1">Uncharacterized protein</fullName>
    </submittedName>
</protein>
<comment type="caution">
    <text evidence="1">The sequence shown here is derived from an EMBL/GenBank/DDBJ whole genome shotgun (WGS) entry which is preliminary data.</text>
</comment>
<evidence type="ECO:0000313" key="2">
    <source>
        <dbReference type="Proteomes" id="UP001239111"/>
    </source>
</evidence>
<sequence length="542" mass="61901">MRPSTRNYCAQRKNNLSQIKEYRAARNQTSKKKTKSKKKKVPNAKELERRKLNRNLYYKEKRQILKNDPEAYEESCRKERERKRKAKLAGKIKGIEDLTPREARAKRKKQREWQRVSRARRGAPAEAPALPAANELEMTNNDWTVTEPANVDLVYSLTEPELLPISDLPGGSLLPLPGGSPLPIPGGSRGSLPTDHTRRVAVMKENAKSRRRRCYNENKALKVRNGALENKVMSLRMRLLRVNKQNEPQSSSPRSTTKRFLRSKSTTSEDVQNRMELGETIMHQLRESYTQMDDEKAKRLMRSALSGNIVRGGKKFAEIRENVIPLERVTTPVTASEILCTSRATKHSSLALKATIEEFYLGNSIIDPGKKKFKTINGEKVQVQYLSASIIDLLTKFCQESGTTVAYSTFWKYKPINCIEPKLSERDTCACPKHMNFFFLIKALHDEKVITENSVFQVINACVCENSTTVCLSRQCTNCQGKLIKLNRENIQLSKMVSHPKWITKKEERISGKTKKAITVSLTDKVMVTNDIQSLIQEFQIN</sequence>
<keyword evidence="2" id="KW-1185">Reference proteome</keyword>
<proteinExistence type="predicted"/>
<accession>A0ACC2PZ94</accession>
<dbReference type="EMBL" id="CM056741">
    <property type="protein sequence ID" value="KAJ8688246.1"/>
    <property type="molecule type" value="Genomic_DNA"/>
</dbReference>
<dbReference type="Proteomes" id="UP001239111">
    <property type="component" value="Chromosome 1"/>
</dbReference>
<reference evidence="1" key="1">
    <citation type="submission" date="2023-04" db="EMBL/GenBank/DDBJ databases">
        <title>A chromosome-level genome assembly of the parasitoid wasp Eretmocerus hayati.</title>
        <authorList>
            <person name="Zhong Y."/>
            <person name="Liu S."/>
            <person name="Liu Y."/>
        </authorList>
    </citation>
    <scope>NUCLEOTIDE SEQUENCE</scope>
    <source>
        <strain evidence="1">ZJU_SS_LIU_2023</strain>
    </source>
</reference>